<comment type="similarity">
    <text evidence="2">Belongs to the prominin family.</text>
</comment>
<dbReference type="PANTHER" id="PTHR22730">
    <property type="entry name" value="PROMININ PROM PROTEIN"/>
    <property type="match status" value="1"/>
</dbReference>
<evidence type="ECO:0000256" key="7">
    <source>
        <dbReference type="SAM" id="Coils"/>
    </source>
</evidence>
<comment type="subcellular location">
    <subcellularLocation>
        <location evidence="1">Membrane</location>
        <topology evidence="1">Multi-pass membrane protein</topology>
    </subcellularLocation>
</comment>
<evidence type="ECO:0000256" key="10">
    <source>
        <dbReference type="SAM" id="SignalP"/>
    </source>
</evidence>
<dbReference type="AlphaFoldDB" id="A0A6J1S5H9"/>
<evidence type="ECO:0000256" key="5">
    <source>
        <dbReference type="ARBA" id="ARBA00023136"/>
    </source>
</evidence>
<dbReference type="InterPro" id="IPR008795">
    <property type="entry name" value="Prominin"/>
</dbReference>
<dbReference type="KEGG" id="foc:113205168"/>
<protein>
    <submittedName>
        <fullName evidence="12">Prominin-1-A isoform X1</fullName>
    </submittedName>
</protein>
<feature type="transmembrane region" description="Helical" evidence="9">
    <location>
        <begin position="94"/>
        <end position="122"/>
    </location>
</feature>
<keyword evidence="6" id="KW-0325">Glycoprotein</keyword>
<gene>
    <name evidence="12" type="primary">LOC113205168</name>
</gene>
<evidence type="ECO:0000256" key="8">
    <source>
        <dbReference type="SAM" id="MobiDB-lite"/>
    </source>
</evidence>
<feature type="transmembrane region" description="Helical" evidence="9">
    <location>
        <begin position="158"/>
        <end position="180"/>
    </location>
</feature>
<proteinExistence type="inferred from homology"/>
<evidence type="ECO:0000256" key="3">
    <source>
        <dbReference type="ARBA" id="ARBA00022692"/>
    </source>
</evidence>
<dbReference type="OrthoDB" id="6229420at2759"/>
<name>A0A6J1S5H9_FRAOC</name>
<evidence type="ECO:0000256" key="4">
    <source>
        <dbReference type="ARBA" id="ARBA00022989"/>
    </source>
</evidence>
<dbReference type="RefSeq" id="XP_026276464.1">
    <property type="nucleotide sequence ID" value="XM_026420679.2"/>
</dbReference>
<dbReference type="Pfam" id="PF05478">
    <property type="entry name" value="Prominin"/>
    <property type="match status" value="1"/>
</dbReference>
<feature type="transmembrane region" description="Helical" evidence="9">
    <location>
        <begin position="423"/>
        <end position="445"/>
    </location>
</feature>
<evidence type="ECO:0000313" key="11">
    <source>
        <dbReference type="Proteomes" id="UP000504606"/>
    </source>
</evidence>
<organism evidence="11 12">
    <name type="scientific">Frankliniella occidentalis</name>
    <name type="common">Western flower thrips</name>
    <name type="synonym">Euthrips occidentalis</name>
    <dbReference type="NCBI Taxonomy" id="133901"/>
    <lineage>
        <taxon>Eukaryota</taxon>
        <taxon>Metazoa</taxon>
        <taxon>Ecdysozoa</taxon>
        <taxon>Arthropoda</taxon>
        <taxon>Hexapoda</taxon>
        <taxon>Insecta</taxon>
        <taxon>Pterygota</taxon>
        <taxon>Neoptera</taxon>
        <taxon>Paraneoptera</taxon>
        <taxon>Thysanoptera</taxon>
        <taxon>Terebrantia</taxon>
        <taxon>Thripoidea</taxon>
        <taxon>Thripidae</taxon>
        <taxon>Frankliniella</taxon>
    </lineage>
</organism>
<accession>A0A6J1S5H9</accession>
<evidence type="ECO:0000256" key="9">
    <source>
        <dbReference type="SAM" id="Phobius"/>
    </source>
</evidence>
<evidence type="ECO:0000256" key="6">
    <source>
        <dbReference type="ARBA" id="ARBA00023180"/>
    </source>
</evidence>
<evidence type="ECO:0000313" key="12">
    <source>
        <dbReference type="RefSeq" id="XP_026276464.1"/>
    </source>
</evidence>
<keyword evidence="11" id="KW-1185">Reference proteome</keyword>
<keyword evidence="7" id="KW-0175">Coiled coil</keyword>
<reference evidence="12" key="1">
    <citation type="submission" date="2025-08" db="UniProtKB">
        <authorList>
            <consortium name="RefSeq"/>
        </authorList>
    </citation>
    <scope>IDENTIFICATION</scope>
    <source>
        <tissue evidence="12">Whole organism</tissue>
    </source>
</reference>
<feature type="transmembrane region" description="Helical" evidence="9">
    <location>
        <begin position="756"/>
        <end position="778"/>
    </location>
</feature>
<evidence type="ECO:0000256" key="2">
    <source>
        <dbReference type="ARBA" id="ARBA00006058"/>
    </source>
</evidence>
<feature type="signal peptide" evidence="10">
    <location>
        <begin position="1"/>
        <end position="26"/>
    </location>
</feature>
<evidence type="ECO:0000256" key="1">
    <source>
        <dbReference type="ARBA" id="ARBA00004141"/>
    </source>
</evidence>
<dbReference type="PANTHER" id="PTHR22730:SF1">
    <property type="entry name" value="PROMININ-LIKE PROTEIN"/>
    <property type="match status" value="1"/>
</dbReference>
<feature type="region of interest" description="Disordered" evidence="8">
    <location>
        <begin position="131"/>
        <end position="150"/>
    </location>
</feature>
<keyword evidence="3 9" id="KW-0812">Transmembrane</keyword>
<keyword evidence="5 9" id="KW-0472">Membrane</keyword>
<dbReference type="GeneID" id="113205168"/>
<keyword evidence="10" id="KW-0732">Signal</keyword>
<feature type="coiled-coil region" evidence="7">
    <location>
        <begin position="366"/>
        <end position="404"/>
    </location>
</feature>
<dbReference type="Proteomes" id="UP000504606">
    <property type="component" value="Unplaced"/>
</dbReference>
<feature type="chain" id="PRO_5026851591" evidence="10">
    <location>
        <begin position="27"/>
        <end position="783"/>
    </location>
</feature>
<keyword evidence="4 9" id="KW-1133">Transmembrane helix</keyword>
<dbReference type="GO" id="GO:0016020">
    <property type="term" value="C:membrane"/>
    <property type="evidence" value="ECO:0007669"/>
    <property type="project" value="UniProtKB-SubCell"/>
</dbReference>
<sequence>MTLCGRLARAGLWLALLAVALEAVTATEYSPPLLNHSYVARAAYDDHAMQTLYNIARKVLRGVQRPAPFPPGLFVVEGDRIETKLDGTADVISYYGGVVAIVVVGLIVAVAVPCGGFLWCLCGGGCKCSSGKVHKRGGRPQQSDAELDHAEHREPGPCFVPAALGVTACVIAAGACLTLATNAYMDKGIIAFPNHISTGIDDVTLFADNSIVEVNTFFENNYDELSDALNLVLSSGNKSISSIVNNIYKALPVETLNTISNGLVDISKDLTDISKNGGEVVKQSQDIAKVVKEVKDSISTKCPGSACQTIIDALDTQTFPALPDLSTSISSLNPFVDASFKSSLEAGVKQVDEMADKANQYVDETIKSINSEIVKTRQELQKTSKELIEQVQSVKDSINDINDKVDSISDDFEKYDGYKNGGLIVVGLVYMLIAVAIMFGLVSGCCSKHNSYAILKLPTWFIFLTTFVLMIFTTAAFLVGLVGDRVCEAVREPENNEIINLFDTLITKTQSDKHVTGNITYYIRACQKNETIYNVLNLDSTVKIDEIHDLVNKFKFDDFLTKIEKAQDKIKNANLIPEDIKQELDQLENSDLANLNLDDIKNKVQTGNGIVGKLNPTEWASELEQIGQQAKVDFTTETEKLRGQESNVKLLQSTVAELTRVVEKLEKDSRLGADNFLVALKSLVSQIQDAEKSVKAVDFVPVADQTATKFKGEVDQYLTYVISRVKNDALRCGPLSRVFDSLVVASCDEVLGPWNGFWAASGTCLLFFIPAAILAINLSSRRD</sequence>
<dbReference type="Gene3D" id="1.20.1480.30">
    <property type="entry name" value="Designed four-helix bundle protein"/>
    <property type="match status" value="1"/>
</dbReference>
<feature type="transmembrane region" description="Helical" evidence="9">
    <location>
        <begin position="457"/>
        <end position="482"/>
    </location>
</feature>